<dbReference type="AlphaFoldDB" id="A0A391PGG7"/>
<proteinExistence type="inferred from homology"/>
<evidence type="ECO:0000256" key="10">
    <source>
        <dbReference type="ARBA" id="ARBA00047274"/>
    </source>
</evidence>
<accession>A0A391PGG7</accession>
<organism evidence="12 13">
    <name type="scientific">Mediterraneibacter butyricigenes</name>
    <dbReference type="NCBI Taxonomy" id="2316025"/>
    <lineage>
        <taxon>Bacteria</taxon>
        <taxon>Bacillati</taxon>
        <taxon>Bacillota</taxon>
        <taxon>Clostridia</taxon>
        <taxon>Lachnospirales</taxon>
        <taxon>Lachnospiraceae</taxon>
        <taxon>Mediterraneibacter</taxon>
    </lineage>
</organism>
<evidence type="ECO:0000256" key="8">
    <source>
        <dbReference type="ARBA" id="ARBA00044349"/>
    </source>
</evidence>
<dbReference type="GO" id="GO:0035527">
    <property type="term" value="F:3-hydroxypropionate dehydrogenase (NADP+) activity"/>
    <property type="evidence" value="ECO:0007669"/>
    <property type="project" value="UniProtKB-EC"/>
</dbReference>
<evidence type="ECO:0000256" key="6">
    <source>
        <dbReference type="ARBA" id="ARBA00044065"/>
    </source>
</evidence>
<protein>
    <recommendedName>
        <fullName evidence="6">NADP-dependent 3-hydroxy acid dehydrogenase YdfG</fullName>
        <ecNumber evidence="4">1.1.1.298</ecNumber>
        <ecNumber evidence="5">1.1.1.381</ecNumber>
    </recommendedName>
    <alternativeName>
        <fullName evidence="8">L-allo-threonine dehydrogenase</fullName>
    </alternativeName>
    <alternativeName>
        <fullName evidence="7">Malonic semialdehyde reductase</fullName>
    </alternativeName>
</protein>
<dbReference type="EMBL" id="BHGK01000001">
    <property type="protein sequence ID" value="GCA65662.1"/>
    <property type="molecule type" value="Genomic_DNA"/>
</dbReference>
<keyword evidence="13" id="KW-1185">Reference proteome</keyword>
<evidence type="ECO:0000256" key="3">
    <source>
        <dbReference type="ARBA" id="ARBA00043812"/>
    </source>
</evidence>
<evidence type="ECO:0000313" key="13">
    <source>
        <dbReference type="Proteomes" id="UP000265643"/>
    </source>
</evidence>
<evidence type="ECO:0000256" key="11">
    <source>
        <dbReference type="RuleBase" id="RU000363"/>
    </source>
</evidence>
<reference evidence="13" key="1">
    <citation type="submission" date="2018-09" db="EMBL/GenBank/DDBJ databases">
        <title>Draft Genome Sequence of Mediterraneibacter sp. KCTC 15684.</title>
        <authorList>
            <person name="Kim J.S."/>
            <person name="Han K.I."/>
            <person name="Suh M.K."/>
            <person name="Lee K.C."/>
            <person name="Eom M.K."/>
            <person name="Lee J.H."/>
            <person name="Park S.H."/>
            <person name="Kang S.W."/>
            <person name="Park J.E."/>
            <person name="Oh B.S."/>
            <person name="Yu S.Y."/>
            <person name="Choi S.H."/>
            <person name="Lee D.H."/>
            <person name="Yoon H."/>
            <person name="Kim B."/>
            <person name="Yang S.J."/>
            <person name="Lee J.S."/>
        </authorList>
    </citation>
    <scope>NUCLEOTIDE SEQUENCE [LARGE SCALE GENOMIC DNA]</scope>
    <source>
        <strain evidence="13">KCTC 15684</strain>
    </source>
</reference>
<dbReference type="EC" id="1.1.1.298" evidence="4"/>
<dbReference type="InterPro" id="IPR002347">
    <property type="entry name" value="SDR_fam"/>
</dbReference>
<dbReference type="SUPFAM" id="SSF51735">
    <property type="entry name" value="NAD(P)-binding Rossmann-fold domains"/>
    <property type="match status" value="1"/>
</dbReference>
<dbReference type="PROSITE" id="PS00061">
    <property type="entry name" value="ADH_SHORT"/>
    <property type="match status" value="1"/>
</dbReference>
<dbReference type="Pfam" id="PF00106">
    <property type="entry name" value="adh_short"/>
    <property type="match status" value="1"/>
</dbReference>
<evidence type="ECO:0000256" key="7">
    <source>
        <dbReference type="ARBA" id="ARBA00044271"/>
    </source>
</evidence>
<dbReference type="Gene3D" id="3.40.50.720">
    <property type="entry name" value="NAD(P)-binding Rossmann-like Domain"/>
    <property type="match status" value="1"/>
</dbReference>
<evidence type="ECO:0000313" key="12">
    <source>
        <dbReference type="EMBL" id="GCA65662.1"/>
    </source>
</evidence>
<dbReference type="InterPro" id="IPR036291">
    <property type="entry name" value="NAD(P)-bd_dom_sf"/>
</dbReference>
<comment type="catalytic activity">
    <reaction evidence="10">
        <text>3-hydroxypropanoate + NADP(+) = 3-oxopropanoate + NADPH + H(+)</text>
        <dbReference type="Rhea" id="RHEA:26438"/>
        <dbReference type="ChEBI" id="CHEBI:15378"/>
        <dbReference type="ChEBI" id="CHEBI:16510"/>
        <dbReference type="ChEBI" id="CHEBI:33190"/>
        <dbReference type="ChEBI" id="CHEBI:57783"/>
        <dbReference type="ChEBI" id="CHEBI:58349"/>
        <dbReference type="EC" id="1.1.1.298"/>
    </reaction>
</comment>
<dbReference type="EC" id="1.1.1.381" evidence="5"/>
<comment type="caution">
    <text evidence="12">The sequence shown here is derived from an EMBL/GenBank/DDBJ whole genome shotgun (WGS) entry which is preliminary data.</text>
</comment>
<evidence type="ECO:0000256" key="4">
    <source>
        <dbReference type="ARBA" id="ARBA00044050"/>
    </source>
</evidence>
<dbReference type="PRINTS" id="PR00080">
    <property type="entry name" value="SDRFAMILY"/>
</dbReference>
<comment type="function">
    <text evidence="9">NADP-dependent dehydrogenase with broad substrate specificity acting on 3-hydroxy acids. Catalyzes the NADP-dependent oxidation of L-allo-threonine to L-2-amino-3-keto-butyrate, which is spontaneously decarboxylated into aminoacetone. Also acts on D-threonine, L-serine, D-serine, D-3-hydroxyisobutyrate, L-3-hydroxyisobutyrate, D-glycerate and L-glycerate. Able to catalyze the reduction of the malonic semialdehyde to 3-hydroxypropionic acid. YdfG is apparently supplementing RutE, the presumed malonic semialdehyde reductase involved in pyrimidine degradation since both are able to detoxify malonic semialdehyde.</text>
</comment>
<gene>
    <name evidence="12" type="ORF">KGMB01110_00980</name>
</gene>
<dbReference type="PRINTS" id="PR00081">
    <property type="entry name" value="GDHRDH"/>
</dbReference>
<dbReference type="Proteomes" id="UP000265643">
    <property type="component" value="Unassembled WGS sequence"/>
</dbReference>
<comment type="catalytic activity">
    <reaction evidence="3">
        <text>L-allo-threonine + NADP(+) = aminoacetone + CO2 + NADPH</text>
        <dbReference type="Rhea" id="RHEA:43524"/>
        <dbReference type="ChEBI" id="CHEBI:16526"/>
        <dbReference type="ChEBI" id="CHEBI:57783"/>
        <dbReference type="ChEBI" id="CHEBI:58320"/>
        <dbReference type="ChEBI" id="CHEBI:58349"/>
        <dbReference type="ChEBI" id="CHEBI:58585"/>
        <dbReference type="EC" id="1.1.1.381"/>
    </reaction>
</comment>
<keyword evidence="2" id="KW-0560">Oxidoreductase</keyword>
<evidence type="ECO:0000256" key="2">
    <source>
        <dbReference type="ARBA" id="ARBA00023002"/>
    </source>
</evidence>
<evidence type="ECO:0000256" key="5">
    <source>
        <dbReference type="ARBA" id="ARBA00044059"/>
    </source>
</evidence>
<evidence type="ECO:0000256" key="9">
    <source>
        <dbReference type="ARBA" id="ARBA00045650"/>
    </source>
</evidence>
<dbReference type="PANTHER" id="PTHR43086:SF3">
    <property type="entry name" value="NADP-DEPENDENT 3-HYDROXY ACID DEHYDROGENASE YDFG"/>
    <property type="match status" value="1"/>
</dbReference>
<comment type="similarity">
    <text evidence="1 11">Belongs to the short-chain dehydrogenases/reductases (SDR) family.</text>
</comment>
<sequence length="252" mass="27988">MKIAIVTGASSGMGREFVKQISRLYTGLDEIWVIARRRERLTQLQEESMYPLRTLDGDITDPKFLEEFAYLLQATSPDVRMLVNAAGVGSNGTIADLAEINDRLQPEMVRLNCEALLEMTQKVLPYLSEKSRIINLASGAAFCPQPGFAVYAATKSFVLSFSRALGRELKKKKIYVTAVCSGPVATEFFASDTMKIVAWKKPFLADPNAVVRKALIDSGKRKKLSVYGGSMKLVRILTKILPIDFLVWIMGI</sequence>
<dbReference type="PANTHER" id="PTHR43086">
    <property type="entry name" value="VERY-LONG-CHAIN 3-OXOOACYL-COA REDUCTASE"/>
    <property type="match status" value="1"/>
</dbReference>
<dbReference type="RefSeq" id="WP_119297274.1">
    <property type="nucleotide sequence ID" value="NZ_BHGK01000001.1"/>
</dbReference>
<evidence type="ECO:0000256" key="1">
    <source>
        <dbReference type="ARBA" id="ARBA00006484"/>
    </source>
</evidence>
<name>A0A391PGG7_9FIRM</name>
<dbReference type="InterPro" id="IPR020904">
    <property type="entry name" value="Sc_DH/Rdtase_CS"/>
</dbReference>